<evidence type="ECO:0000256" key="2">
    <source>
        <dbReference type="ARBA" id="ARBA00022840"/>
    </source>
</evidence>
<dbReference type="InterPro" id="IPR027417">
    <property type="entry name" value="P-loop_NTPase"/>
</dbReference>
<keyword evidence="2 3" id="KW-0067">ATP-binding</keyword>
<organism evidence="5 6">
    <name type="scientific">Breznakia pachnodae</name>
    <dbReference type="NCBI Taxonomy" id="265178"/>
    <lineage>
        <taxon>Bacteria</taxon>
        <taxon>Bacillati</taxon>
        <taxon>Bacillota</taxon>
        <taxon>Erysipelotrichia</taxon>
        <taxon>Erysipelotrichales</taxon>
        <taxon>Erysipelotrichaceae</taxon>
        <taxon>Breznakia</taxon>
    </lineage>
</organism>
<keyword evidence="3" id="KW-0173">Coenzyme A biosynthesis</keyword>
<dbReference type="RefSeq" id="WP_307410771.1">
    <property type="nucleotide sequence ID" value="NZ_JAUSUR010000008.1"/>
</dbReference>
<name>A0ABU0E787_9FIRM</name>
<dbReference type="GO" id="GO:0004140">
    <property type="term" value="F:dephospho-CoA kinase activity"/>
    <property type="evidence" value="ECO:0007669"/>
    <property type="project" value="UniProtKB-EC"/>
</dbReference>
<dbReference type="Proteomes" id="UP001230220">
    <property type="component" value="Unassembled WGS sequence"/>
</dbReference>
<comment type="pathway">
    <text evidence="3">Cofactor biosynthesis; coenzyme A biosynthesis; CoA from (R)-pantothenate: step 5/5.</text>
</comment>
<comment type="caution">
    <text evidence="5">The sequence shown here is derived from an EMBL/GenBank/DDBJ whole genome shotgun (WGS) entry which is preliminary data.</text>
</comment>
<keyword evidence="3" id="KW-0963">Cytoplasm</keyword>
<dbReference type="EC" id="2.7.1.24" evidence="3 4"/>
<dbReference type="InterPro" id="IPR001977">
    <property type="entry name" value="Depp_CoAkinase"/>
</dbReference>
<dbReference type="PROSITE" id="PS51219">
    <property type="entry name" value="DPCK"/>
    <property type="match status" value="1"/>
</dbReference>
<dbReference type="CDD" id="cd02022">
    <property type="entry name" value="DPCK"/>
    <property type="match status" value="1"/>
</dbReference>
<gene>
    <name evidence="3" type="primary">coaE</name>
    <name evidence="5" type="ORF">J2S15_003534</name>
</gene>
<evidence type="ECO:0000256" key="1">
    <source>
        <dbReference type="ARBA" id="ARBA00022741"/>
    </source>
</evidence>
<dbReference type="NCBIfam" id="TIGR00152">
    <property type="entry name" value="dephospho-CoA kinase"/>
    <property type="match status" value="1"/>
</dbReference>
<protein>
    <recommendedName>
        <fullName evidence="3 4">Dephospho-CoA kinase</fullName>
        <ecNumber evidence="3 4">2.7.1.24</ecNumber>
    </recommendedName>
    <alternativeName>
        <fullName evidence="3">Dephosphocoenzyme A kinase</fullName>
    </alternativeName>
</protein>
<reference evidence="5 6" key="1">
    <citation type="submission" date="2023-07" db="EMBL/GenBank/DDBJ databases">
        <title>Genomic Encyclopedia of Type Strains, Phase IV (KMG-IV): sequencing the most valuable type-strain genomes for metagenomic binning, comparative biology and taxonomic classification.</title>
        <authorList>
            <person name="Goeker M."/>
        </authorList>
    </citation>
    <scope>NUCLEOTIDE SEQUENCE [LARGE SCALE GENOMIC DNA]</scope>
    <source>
        <strain evidence="5 6">DSM 16784</strain>
    </source>
</reference>
<dbReference type="HAMAP" id="MF_00376">
    <property type="entry name" value="Dephospho_CoA_kinase"/>
    <property type="match status" value="1"/>
</dbReference>
<dbReference type="Gene3D" id="3.40.50.300">
    <property type="entry name" value="P-loop containing nucleotide triphosphate hydrolases"/>
    <property type="match status" value="1"/>
</dbReference>
<comment type="subcellular location">
    <subcellularLocation>
        <location evidence="3">Cytoplasm</location>
    </subcellularLocation>
</comment>
<dbReference type="SUPFAM" id="SSF52540">
    <property type="entry name" value="P-loop containing nucleoside triphosphate hydrolases"/>
    <property type="match status" value="1"/>
</dbReference>
<keyword evidence="1 3" id="KW-0547">Nucleotide-binding</keyword>
<evidence type="ECO:0000256" key="3">
    <source>
        <dbReference type="HAMAP-Rule" id="MF_00376"/>
    </source>
</evidence>
<dbReference type="PANTHER" id="PTHR10695:SF46">
    <property type="entry name" value="BIFUNCTIONAL COENZYME A SYNTHASE-RELATED"/>
    <property type="match status" value="1"/>
</dbReference>
<keyword evidence="3 5" id="KW-0808">Transferase</keyword>
<sequence>MKKIVITGTIGSGKSYVSNILKTSYNLPVLDVDMVAKEVRNHQAKDTIIQHFGDEIVTNGEIDPKKLGAIVFQNDQKLKELESMIHPLVYEEMLEFFHIHEYYPLVIVEHPLVFELGWEKEFDEVWLVTCDPEIAIERLTNNRGYNREEATRILSKQEDNKIKETKVDRIIYNNHHAHLVDQLKNIMKEENIC</sequence>
<dbReference type="Pfam" id="PF01121">
    <property type="entry name" value="CoaE"/>
    <property type="match status" value="1"/>
</dbReference>
<proteinExistence type="inferred from homology"/>
<keyword evidence="3 5" id="KW-0418">Kinase</keyword>
<comment type="function">
    <text evidence="3">Catalyzes the phosphorylation of the 3'-hydroxyl group of dephosphocoenzyme A to form coenzyme A.</text>
</comment>
<feature type="binding site" evidence="3">
    <location>
        <begin position="11"/>
        <end position="16"/>
    </location>
    <ligand>
        <name>ATP</name>
        <dbReference type="ChEBI" id="CHEBI:30616"/>
    </ligand>
</feature>
<comment type="similarity">
    <text evidence="3">Belongs to the CoaE family.</text>
</comment>
<accession>A0ABU0E787</accession>
<evidence type="ECO:0000313" key="6">
    <source>
        <dbReference type="Proteomes" id="UP001230220"/>
    </source>
</evidence>
<evidence type="ECO:0000313" key="5">
    <source>
        <dbReference type="EMBL" id="MDQ0362773.1"/>
    </source>
</evidence>
<dbReference type="EMBL" id="JAUSUR010000008">
    <property type="protein sequence ID" value="MDQ0362773.1"/>
    <property type="molecule type" value="Genomic_DNA"/>
</dbReference>
<evidence type="ECO:0000256" key="4">
    <source>
        <dbReference type="NCBIfam" id="TIGR00152"/>
    </source>
</evidence>
<comment type="catalytic activity">
    <reaction evidence="3">
        <text>3'-dephospho-CoA + ATP = ADP + CoA + H(+)</text>
        <dbReference type="Rhea" id="RHEA:18245"/>
        <dbReference type="ChEBI" id="CHEBI:15378"/>
        <dbReference type="ChEBI" id="CHEBI:30616"/>
        <dbReference type="ChEBI" id="CHEBI:57287"/>
        <dbReference type="ChEBI" id="CHEBI:57328"/>
        <dbReference type="ChEBI" id="CHEBI:456216"/>
        <dbReference type="EC" id="2.7.1.24"/>
    </reaction>
</comment>
<dbReference type="PANTHER" id="PTHR10695">
    <property type="entry name" value="DEPHOSPHO-COA KINASE-RELATED"/>
    <property type="match status" value="1"/>
</dbReference>
<keyword evidence="6" id="KW-1185">Reference proteome</keyword>